<dbReference type="EMBL" id="LJZO01000035">
    <property type="protein sequence ID" value="ROV92906.1"/>
    <property type="molecule type" value="Genomic_DNA"/>
</dbReference>
<protein>
    <submittedName>
        <fullName evidence="1">Uncharacterized protein</fullName>
    </submittedName>
</protein>
<accession>A0A423VPF5</accession>
<dbReference type="Proteomes" id="UP000284375">
    <property type="component" value="Unassembled WGS sequence"/>
</dbReference>
<dbReference type="OrthoDB" id="10348616at2759"/>
<name>A0A423VPF5_CYTCH</name>
<sequence>MFESPGSYFDFEDGSVFMKHIGLAVIGGKQLEAGMDQLDLTKQELKTAKTLGAWIEKLGYRAQGHLPKGFQETQHASFESLALDVDFEHVPVDMQKYTRTELVMFAATKLDDGIENLDQTNEELSLLSSLGALFGKLSFRAQVLLALGHEKDAERQISYV</sequence>
<evidence type="ECO:0000313" key="2">
    <source>
        <dbReference type="Proteomes" id="UP000284375"/>
    </source>
</evidence>
<keyword evidence="2" id="KW-1185">Reference proteome</keyword>
<comment type="caution">
    <text evidence="1">The sequence shown here is derived from an EMBL/GenBank/DDBJ whole genome shotgun (WGS) entry which is preliminary data.</text>
</comment>
<evidence type="ECO:0000313" key="1">
    <source>
        <dbReference type="EMBL" id="ROV92906.1"/>
    </source>
</evidence>
<gene>
    <name evidence="1" type="ORF">VSDG_06418</name>
</gene>
<organism evidence="1 2">
    <name type="scientific">Cytospora chrysosperma</name>
    <name type="common">Cytospora canker fungus</name>
    <name type="synonym">Sphaeria chrysosperma</name>
    <dbReference type="NCBI Taxonomy" id="252740"/>
    <lineage>
        <taxon>Eukaryota</taxon>
        <taxon>Fungi</taxon>
        <taxon>Dikarya</taxon>
        <taxon>Ascomycota</taxon>
        <taxon>Pezizomycotina</taxon>
        <taxon>Sordariomycetes</taxon>
        <taxon>Sordariomycetidae</taxon>
        <taxon>Diaporthales</taxon>
        <taxon>Cytosporaceae</taxon>
        <taxon>Cytospora</taxon>
    </lineage>
</organism>
<reference evidence="1 2" key="1">
    <citation type="submission" date="2015-09" db="EMBL/GenBank/DDBJ databases">
        <title>Host preference determinants of Valsa canker pathogens revealed by comparative genomics.</title>
        <authorList>
            <person name="Yin Z."/>
            <person name="Huang L."/>
        </authorList>
    </citation>
    <scope>NUCLEOTIDE SEQUENCE [LARGE SCALE GENOMIC DNA]</scope>
    <source>
        <strain evidence="1 2">YSFL</strain>
    </source>
</reference>
<dbReference type="AlphaFoldDB" id="A0A423VPF5"/>
<proteinExistence type="predicted"/>